<comment type="caution">
    <text evidence="1">The sequence shown here is derived from an EMBL/GenBank/DDBJ whole genome shotgun (WGS) entry which is preliminary data.</text>
</comment>
<dbReference type="Proteomes" id="UP000299102">
    <property type="component" value="Unassembled WGS sequence"/>
</dbReference>
<accession>A0A4C1ZYM4</accession>
<reference evidence="1 2" key="1">
    <citation type="journal article" date="2019" name="Commun. Biol.">
        <title>The bagworm genome reveals a unique fibroin gene that provides high tensile strength.</title>
        <authorList>
            <person name="Kono N."/>
            <person name="Nakamura H."/>
            <person name="Ohtoshi R."/>
            <person name="Tomita M."/>
            <person name="Numata K."/>
            <person name="Arakawa K."/>
        </authorList>
    </citation>
    <scope>NUCLEOTIDE SEQUENCE [LARGE SCALE GENOMIC DNA]</scope>
</reference>
<keyword evidence="2" id="KW-1185">Reference proteome</keyword>
<protein>
    <submittedName>
        <fullName evidence="1">Uncharacterized protein</fullName>
    </submittedName>
</protein>
<gene>
    <name evidence="1" type="ORF">EVAR_90122_1</name>
</gene>
<name>A0A4C1ZYM4_EUMVA</name>
<evidence type="ECO:0000313" key="1">
    <source>
        <dbReference type="EMBL" id="GBP93556.1"/>
    </source>
</evidence>
<proteinExistence type="predicted"/>
<dbReference type="OrthoDB" id="416454at2759"/>
<dbReference type="EMBL" id="BGZK01002391">
    <property type="protein sequence ID" value="GBP93556.1"/>
    <property type="molecule type" value="Genomic_DNA"/>
</dbReference>
<evidence type="ECO:0000313" key="2">
    <source>
        <dbReference type="Proteomes" id="UP000299102"/>
    </source>
</evidence>
<sequence length="118" mass="13527">MLLAPVQAAAEYQHLARSLQRTHSNDSAFFYILSSDDLAIATLQMVLNLLRDWLNKWRLIVNLGKMVTLLSGLERSMTPQFKLRRQEVEFFKDSFCGFSKFRLGGGFPVRHGREHGAL</sequence>
<organism evidence="1 2">
    <name type="scientific">Eumeta variegata</name>
    <name type="common">Bagworm moth</name>
    <name type="synonym">Eumeta japonica</name>
    <dbReference type="NCBI Taxonomy" id="151549"/>
    <lineage>
        <taxon>Eukaryota</taxon>
        <taxon>Metazoa</taxon>
        <taxon>Ecdysozoa</taxon>
        <taxon>Arthropoda</taxon>
        <taxon>Hexapoda</taxon>
        <taxon>Insecta</taxon>
        <taxon>Pterygota</taxon>
        <taxon>Neoptera</taxon>
        <taxon>Endopterygota</taxon>
        <taxon>Lepidoptera</taxon>
        <taxon>Glossata</taxon>
        <taxon>Ditrysia</taxon>
        <taxon>Tineoidea</taxon>
        <taxon>Psychidae</taxon>
        <taxon>Oiketicinae</taxon>
        <taxon>Eumeta</taxon>
    </lineage>
</organism>
<dbReference type="AlphaFoldDB" id="A0A4C1ZYM4"/>